<protein>
    <submittedName>
        <fullName evidence="1">Uncharacterized protein</fullName>
    </submittedName>
</protein>
<evidence type="ECO:0000313" key="1">
    <source>
        <dbReference type="EMBL" id="SHG33611.1"/>
    </source>
</evidence>
<accession>A0A1M5IZB0</accession>
<dbReference type="AlphaFoldDB" id="A0A1M5IZB0"/>
<dbReference type="STRING" id="634436.SAMN05216361_1872"/>
<dbReference type="RefSeq" id="WP_073321451.1">
    <property type="nucleotide sequence ID" value="NZ_FQWD01000003.1"/>
</dbReference>
<proteinExistence type="predicted"/>
<dbReference type="OrthoDB" id="9852688at2"/>
<dbReference type="Proteomes" id="UP000184520">
    <property type="component" value="Unassembled WGS sequence"/>
</dbReference>
<organism evidence="1 2">
    <name type="scientific">Marisediminitalea aggregata</name>
    <dbReference type="NCBI Taxonomy" id="634436"/>
    <lineage>
        <taxon>Bacteria</taxon>
        <taxon>Pseudomonadati</taxon>
        <taxon>Pseudomonadota</taxon>
        <taxon>Gammaproteobacteria</taxon>
        <taxon>Alteromonadales</taxon>
        <taxon>Alteromonadaceae</taxon>
        <taxon>Marisediminitalea</taxon>
    </lineage>
</organism>
<evidence type="ECO:0000313" key="2">
    <source>
        <dbReference type="Proteomes" id="UP000184520"/>
    </source>
</evidence>
<keyword evidence="2" id="KW-1185">Reference proteome</keyword>
<dbReference type="EMBL" id="FQWD01000003">
    <property type="protein sequence ID" value="SHG33611.1"/>
    <property type="molecule type" value="Genomic_DNA"/>
</dbReference>
<gene>
    <name evidence="1" type="ORF">SAMN05216361_1872</name>
</gene>
<sequence length="182" mass="20150">MNVTSQQGQLSKTNSRHSRVLHRAFVPDYVSVGFIVDRWDDGIDAAAANLGAALGNAGIKLQIISIDDLLTSAESLSGLSGLIIAVHDNTPDDYIRSLSERIANQQVTLFPHCGLLSCIDTSSLQQRANPMRSVEAQLLARLQQWQWIGIPQDKQSETELSSWLRAVSIQCRYHAENHHFAM</sequence>
<reference evidence="2" key="1">
    <citation type="submission" date="2016-11" db="EMBL/GenBank/DDBJ databases">
        <authorList>
            <person name="Varghese N."/>
            <person name="Submissions S."/>
        </authorList>
    </citation>
    <scope>NUCLEOTIDE SEQUENCE [LARGE SCALE GENOMIC DNA]</scope>
    <source>
        <strain evidence="2">CGMCC 1.8995</strain>
    </source>
</reference>
<name>A0A1M5IZB0_9ALTE</name>